<dbReference type="Proteomes" id="UP001320420">
    <property type="component" value="Unassembled WGS sequence"/>
</dbReference>
<name>A0AAN9YIG2_9PEZI</name>
<comment type="caution">
    <text evidence="1">The sequence shown here is derived from an EMBL/GenBank/DDBJ whole genome shotgun (WGS) entry which is preliminary data.</text>
</comment>
<evidence type="ECO:0000313" key="1">
    <source>
        <dbReference type="EMBL" id="KAK7746208.1"/>
    </source>
</evidence>
<organism evidence="1 2">
    <name type="scientific">Diatrype stigma</name>
    <dbReference type="NCBI Taxonomy" id="117547"/>
    <lineage>
        <taxon>Eukaryota</taxon>
        <taxon>Fungi</taxon>
        <taxon>Dikarya</taxon>
        <taxon>Ascomycota</taxon>
        <taxon>Pezizomycotina</taxon>
        <taxon>Sordariomycetes</taxon>
        <taxon>Xylariomycetidae</taxon>
        <taxon>Xylariales</taxon>
        <taxon>Diatrypaceae</taxon>
        <taxon>Diatrype</taxon>
    </lineage>
</organism>
<evidence type="ECO:0000313" key="2">
    <source>
        <dbReference type="Proteomes" id="UP001320420"/>
    </source>
</evidence>
<gene>
    <name evidence="1" type="ORF">SLS62_009424</name>
</gene>
<dbReference type="AlphaFoldDB" id="A0AAN9YIG2"/>
<accession>A0AAN9YIG2</accession>
<reference evidence="1 2" key="1">
    <citation type="submission" date="2024-02" db="EMBL/GenBank/DDBJ databases">
        <title>De novo assembly and annotation of 12 fungi associated with fruit tree decline syndrome in Ontario, Canada.</title>
        <authorList>
            <person name="Sulman M."/>
            <person name="Ellouze W."/>
            <person name="Ilyukhin E."/>
        </authorList>
    </citation>
    <scope>NUCLEOTIDE SEQUENCE [LARGE SCALE GENOMIC DNA]</scope>
    <source>
        <strain evidence="1 2">M11/M66-122</strain>
    </source>
</reference>
<dbReference type="EMBL" id="JAKJXP020000099">
    <property type="protein sequence ID" value="KAK7746208.1"/>
    <property type="molecule type" value="Genomic_DNA"/>
</dbReference>
<proteinExistence type="predicted"/>
<keyword evidence="2" id="KW-1185">Reference proteome</keyword>
<sequence length="358" mass="40551">MADNQLWFFLREDMTISQFVQVPLTFDEVQKVGITLDYCMNATQTTGPIKDQAFYIHSASMAAAVRLLDDDSIIATYNMYCQKDPVVTISIRKASDPSPNTSISASHQSSLAERRNISARRGLLAPELFIQPRTRHVSGSSDIITGDTIVDENTMVTLRVEKDFVTFTQDYLIGKEGLHYLLDIMTYTSIGWITAQLADLRPLTDICVQHYTTNGTLMEVQLTADIWQHSLIRGPWKNSFAPIWNEYHRQQCAREDTLETIAARDPKFRQNCKNFIYDLRTFGYNKRAQARLDKTGHEFYMGSPYFNEDVRAQLLDLPVSRVGTLDQVLRALAMKRAGSTICASHDLAPIFESALGIV</sequence>
<protein>
    <submittedName>
        <fullName evidence="1">Uncharacterized protein</fullName>
    </submittedName>
</protein>